<protein>
    <submittedName>
        <fullName evidence="2">Uncharacterized protein DUF4183</fullName>
    </submittedName>
</protein>
<evidence type="ECO:0000259" key="1">
    <source>
        <dbReference type="Pfam" id="PF13799"/>
    </source>
</evidence>
<feature type="domain" description="DUF4183" evidence="1">
    <location>
        <begin position="43"/>
        <end position="109"/>
    </location>
</feature>
<comment type="caution">
    <text evidence="2">The sequence shown here is derived from an EMBL/GenBank/DDBJ whole genome shotgun (WGS) entry which is preliminary data.</text>
</comment>
<dbReference type="EMBL" id="SLUO01000016">
    <property type="protein sequence ID" value="TCL55208.1"/>
    <property type="molecule type" value="Genomic_DNA"/>
</dbReference>
<dbReference type="Pfam" id="PF13799">
    <property type="entry name" value="DUF4183"/>
    <property type="match status" value="1"/>
</dbReference>
<dbReference type="Proteomes" id="UP000295718">
    <property type="component" value="Unassembled WGS sequence"/>
</dbReference>
<organism evidence="2 3">
    <name type="scientific">Kineothrix alysoides</name>
    <dbReference type="NCBI Taxonomy" id="1469948"/>
    <lineage>
        <taxon>Bacteria</taxon>
        <taxon>Bacillati</taxon>
        <taxon>Bacillota</taxon>
        <taxon>Clostridia</taxon>
        <taxon>Lachnospirales</taxon>
        <taxon>Lachnospiraceae</taxon>
        <taxon>Kineothrix</taxon>
    </lineage>
</organism>
<evidence type="ECO:0000313" key="3">
    <source>
        <dbReference type="Proteomes" id="UP000295718"/>
    </source>
</evidence>
<accession>A0A4R1QN87</accession>
<dbReference type="OrthoDB" id="2623159at2"/>
<dbReference type="RefSeq" id="WP_031392027.1">
    <property type="nucleotide sequence ID" value="NZ_JPNB01000002.1"/>
</dbReference>
<name>A0A4R1QN87_9FIRM</name>
<sequence length="126" mass="13337">MATQLFKLAIDATTTTEVDVKPEIDRYFYLLNGDDVTGGVLTIAATKFIDDAGDVMTGNLTTATTDNGYYLLFINGVLQQSSLYTVSTDGSQVTVNDAATIPVGAPITLIVTNFVPEADSDTTVTT</sequence>
<dbReference type="AlphaFoldDB" id="A0A4R1QN87"/>
<proteinExistence type="predicted"/>
<reference evidence="2 3" key="1">
    <citation type="submission" date="2019-03" db="EMBL/GenBank/DDBJ databases">
        <title>Genomic Encyclopedia of Type Strains, Phase IV (KMG-IV): sequencing the most valuable type-strain genomes for metagenomic binning, comparative biology and taxonomic classification.</title>
        <authorList>
            <person name="Goeker M."/>
        </authorList>
    </citation>
    <scope>NUCLEOTIDE SEQUENCE [LARGE SCALE GENOMIC DNA]</scope>
    <source>
        <strain evidence="2 3">DSM 100556</strain>
    </source>
</reference>
<keyword evidence="3" id="KW-1185">Reference proteome</keyword>
<gene>
    <name evidence="2" type="ORF">EDD76_11648</name>
</gene>
<dbReference type="InterPro" id="IPR025237">
    <property type="entry name" value="DUF4183"/>
</dbReference>
<evidence type="ECO:0000313" key="2">
    <source>
        <dbReference type="EMBL" id="TCL55208.1"/>
    </source>
</evidence>